<dbReference type="AlphaFoldDB" id="Q21K56"/>
<dbReference type="GO" id="GO:0019148">
    <property type="term" value="F:D-cysteine desulfhydrase activity"/>
    <property type="evidence" value="ECO:0007669"/>
    <property type="project" value="TreeGrafter"/>
</dbReference>
<evidence type="ECO:0000256" key="1">
    <source>
        <dbReference type="ARBA" id="ARBA00001933"/>
    </source>
</evidence>
<name>Q21K56_SACD2</name>
<dbReference type="RefSeq" id="WP_011468143.1">
    <property type="nucleotide sequence ID" value="NC_007912.1"/>
</dbReference>
<evidence type="ECO:0000256" key="5">
    <source>
        <dbReference type="PIRSR" id="PIRSR006278-2"/>
    </source>
</evidence>
<keyword evidence="7" id="KW-0378">Hydrolase</keyword>
<dbReference type="KEGG" id="sde:Sde_1663"/>
<dbReference type="PIRSF" id="PIRSF006278">
    <property type="entry name" value="ACCD_DCysDesulf"/>
    <property type="match status" value="1"/>
</dbReference>
<feature type="modified residue" description="N6-(pyridoxal phosphate)lysine" evidence="5">
    <location>
        <position position="51"/>
    </location>
</feature>
<dbReference type="PANTHER" id="PTHR43780">
    <property type="entry name" value="1-AMINOCYCLOPROPANE-1-CARBOXYLATE DEAMINASE-RELATED"/>
    <property type="match status" value="1"/>
</dbReference>
<comment type="cofactor">
    <cofactor evidence="1">
        <name>pyridoxal 5'-phosphate</name>
        <dbReference type="ChEBI" id="CHEBI:597326"/>
    </cofactor>
</comment>
<dbReference type="eggNOG" id="COG2515">
    <property type="taxonomic scope" value="Bacteria"/>
</dbReference>
<dbReference type="InterPro" id="IPR027278">
    <property type="entry name" value="ACCD_DCysDesulf"/>
</dbReference>
<evidence type="ECO:0000256" key="4">
    <source>
        <dbReference type="PIRSR" id="PIRSR006278-1"/>
    </source>
</evidence>
<dbReference type="GeneID" id="98613338"/>
<gene>
    <name evidence="7" type="ordered locus">Sde_1663</name>
</gene>
<dbReference type="EC" id="3.5.99.7" evidence="7"/>
<accession>Q21K56</accession>
<keyword evidence="3 5" id="KW-0663">Pyridoxal phosphate</keyword>
<dbReference type="GO" id="GO:0008660">
    <property type="term" value="F:1-aminocyclopropane-1-carboxylate deaminase activity"/>
    <property type="evidence" value="ECO:0007669"/>
    <property type="project" value="UniProtKB-EC"/>
</dbReference>
<dbReference type="NCBIfam" id="TIGR01275">
    <property type="entry name" value="ACC_deam_rel"/>
    <property type="match status" value="1"/>
</dbReference>
<dbReference type="Gene3D" id="3.40.50.1100">
    <property type="match status" value="2"/>
</dbReference>
<comment type="similarity">
    <text evidence="2">Belongs to the ACC deaminase/D-cysteine desulfhydrase family.</text>
</comment>
<keyword evidence="8" id="KW-1185">Reference proteome</keyword>
<evidence type="ECO:0000313" key="7">
    <source>
        <dbReference type="EMBL" id="ABD80923.1"/>
    </source>
</evidence>
<dbReference type="STRING" id="203122.Sde_1663"/>
<dbReference type="Pfam" id="PF00291">
    <property type="entry name" value="PALP"/>
    <property type="match status" value="1"/>
</dbReference>
<dbReference type="EMBL" id="CP000282">
    <property type="protein sequence ID" value="ABD80923.1"/>
    <property type="molecule type" value="Genomic_DNA"/>
</dbReference>
<evidence type="ECO:0000313" key="8">
    <source>
        <dbReference type="Proteomes" id="UP000001947"/>
    </source>
</evidence>
<protein>
    <submittedName>
        <fullName evidence="7">Pyridoxal phosphate-dependent deaminase</fullName>
        <ecNumber evidence="7">3.5.99.7</ecNumber>
    </submittedName>
</protein>
<organism evidence="7 8">
    <name type="scientific">Saccharophagus degradans (strain 2-40 / ATCC 43961 / DSM 17024)</name>
    <dbReference type="NCBI Taxonomy" id="203122"/>
    <lineage>
        <taxon>Bacteria</taxon>
        <taxon>Pseudomonadati</taxon>
        <taxon>Pseudomonadota</taxon>
        <taxon>Gammaproteobacteria</taxon>
        <taxon>Cellvibrionales</taxon>
        <taxon>Cellvibrionaceae</taxon>
        <taxon>Saccharophagus</taxon>
    </lineage>
</organism>
<evidence type="ECO:0000259" key="6">
    <source>
        <dbReference type="Pfam" id="PF00291"/>
    </source>
</evidence>
<dbReference type="Proteomes" id="UP000001947">
    <property type="component" value="Chromosome"/>
</dbReference>
<dbReference type="InterPro" id="IPR005966">
    <property type="entry name" value="D-Cys_desShydrase"/>
</dbReference>
<dbReference type="SUPFAM" id="SSF53686">
    <property type="entry name" value="Tryptophan synthase beta subunit-like PLP-dependent enzymes"/>
    <property type="match status" value="1"/>
</dbReference>
<dbReference type="InterPro" id="IPR036052">
    <property type="entry name" value="TrpB-like_PALP_sf"/>
</dbReference>
<feature type="active site" description="Nucleophile" evidence="4">
    <location>
        <position position="78"/>
    </location>
</feature>
<proteinExistence type="inferred from homology"/>
<evidence type="ECO:0000256" key="3">
    <source>
        <dbReference type="ARBA" id="ARBA00022898"/>
    </source>
</evidence>
<dbReference type="InterPro" id="IPR001926">
    <property type="entry name" value="TrpB-like_PALP"/>
</dbReference>
<sequence>MPMTTYRPAKTSLANLPTALQPLDRVSQILGGPRIWLKRDDLTGSTLSGNKVRKLEYVVAEALSNGADTLITCGGLQSNHCRATALVAAQLGLKAHLILRGQQKGSAADGNLLLDDLAGAQISQYSVADYSKNLTSLFSHWQNHYAQQGRKAWCIPTGASDEIGIWGYIDAFAELEAQLAERDINPDLVVCATGSGGTQAGLSLGAHILGSKAKVVGMAVCDSEAYFERKAKQDITLWQQKYGQAAGISAQQATQVQINTIDKYIGPGYAKAYPELLERIRWLAATEGVVLDPVYTGKAFYGLVQEIKSGRWANMKDIVFVHTGGIFGLFPYRDEF</sequence>
<dbReference type="HOGENOM" id="CLU_048897_1_0_6"/>
<evidence type="ECO:0000256" key="2">
    <source>
        <dbReference type="ARBA" id="ARBA00008639"/>
    </source>
</evidence>
<reference evidence="7 8" key="1">
    <citation type="journal article" date="2008" name="PLoS Genet.">
        <title>Complete genome sequence of the complex carbohydrate-degrading marine bacterium, Saccharophagus degradans strain 2-40 T.</title>
        <authorList>
            <person name="Weiner R.M."/>
            <person name="Taylor L.E.II."/>
            <person name="Henrissat B."/>
            <person name="Hauser L."/>
            <person name="Land M."/>
            <person name="Coutinho P.M."/>
            <person name="Rancurel C."/>
            <person name="Saunders E.H."/>
            <person name="Longmire A.G."/>
            <person name="Zhang H."/>
            <person name="Bayer E.A."/>
            <person name="Gilbert H.J."/>
            <person name="Larimer F."/>
            <person name="Zhulin I.B."/>
            <person name="Ekborg N.A."/>
            <person name="Lamed R."/>
            <person name="Richardson P.M."/>
            <person name="Borovok I."/>
            <person name="Hutcheson S."/>
        </authorList>
    </citation>
    <scope>NUCLEOTIDE SEQUENCE [LARGE SCALE GENOMIC DNA]</scope>
    <source>
        <strain evidence="8">2-40 / ATCC 43961 / DSM 17024</strain>
    </source>
</reference>
<feature type="domain" description="Tryptophan synthase beta chain-like PALP" evidence="6">
    <location>
        <begin position="13"/>
        <end position="324"/>
    </location>
</feature>
<dbReference type="PANTHER" id="PTHR43780:SF2">
    <property type="entry name" value="1-AMINOCYCLOPROPANE-1-CARBOXYLATE DEAMINASE-RELATED"/>
    <property type="match status" value="1"/>
</dbReference>